<proteinExistence type="predicted"/>
<feature type="region of interest" description="Disordered" evidence="1">
    <location>
        <begin position="2995"/>
        <end position="3072"/>
    </location>
</feature>
<gene>
    <name evidence="4" type="ORF">ACFW6T_16990</name>
</gene>
<feature type="compositionally biased region" description="Low complexity" evidence="1">
    <location>
        <begin position="3041"/>
        <end position="3052"/>
    </location>
</feature>
<dbReference type="Gene3D" id="1.10.287.1060">
    <property type="entry name" value="ESAT-6-like"/>
    <property type="match status" value="1"/>
</dbReference>
<feature type="compositionally biased region" description="Low complexity" evidence="1">
    <location>
        <begin position="724"/>
        <end position="739"/>
    </location>
</feature>
<sequence>MAVELPEPLQWVLLLLAGTRWPEADEDQLRDMADRCRRAAEELKDATQSADSTIKRALDGQKGKAAEALGKHWEGYTVGKGTPENPGRLTGTINSLNGMGDMLEQVANSAETAKIQIIAQLGILAFELATAEAEAPFTAGASLLQVPVMIAASRVVVSQLLKKLLKETLEMAAKQAAQMGAINLLAQGIELAEGHRKSIDLKELGQNTLGGAVGGASAHLIGKGIGAAGKKVGAENALNSTVGKMATGAAVGVGADVSTQLITTGHVEGGSLLGSGLSGGAGAGLHAGAAALKGHAAPPPPAATPKLDLPGSSGGSSSGAGHDGPPTFTKSTSPGDSTYHGPTGTASSTGGGSSRGIGATETGTGSSGSGAGSGLGPGAGSAGESKVNGLAPFGSGHNSATPPPTPTASTTAHGTDTPVPAPAPYVETPAATSQPHQDAPAPRMEPVAVQPHETPAPRQEPVVQQVHETPAPRQEPAVQQVHETPVPRQEPAVQQVHETPLPTPERGVLQPDATTAPPAEHTAVQQVHETPAPRQEPVVQQVHETPAPHQEPATQPVHETPAPHHEPAVQQVHETPAPHQEPVVQQVHETPAPHQEPATQPVHETPAPHHEPAVQQVHETPVPRQEPATQPHETPAPRQEPVVQQVHETPLPTPERGVLQPDATTAPPAEHAAAQQPHETPAPASHHEPAAQPQSQPSGVPNLSGALGAAGRLAGGGETHLDGGTRLAAGPTATRAAGPDPMLGQVVPDGLAEGAPPANGAAAQNPAAGGGYLPGATVGGASGASGTPGASGGSGRPVPSGTVPQQGGHREAPATGPVRTEPGAGGGTVRPGEGRGSDSRLPSPPPPSTSRSGRSGDEQSPPSSTPVNTRLRPVEVPPTAAELAQLHQHPSGPVLIYPPAAHPAALRRYKNDNRFNFRLTGELEAVANTLPHSSWGRHDSGSPRPDGRPDVKVSPYSQSFKSHLDPLTFTALHRQTVRVISDPLRNELNGKIGPEALGLSGNQMLEAAGGLDFRTQEHHQAQEVRRNVLERLARQDSQQTWHPVDGQRVTDQLDGSTSATDGVHRLLNGHDGRPGFDGIVLGEAHSTSPSWGFLSGNMHDLKAAGVDRIYVESLRDDAFQRDLDAYQRPGGTMSPNLEKMLRAYDSALNSPDGKGLYDTVVQAKAAGVTVHAADGYPARRPQGRQAMEERARLLNSYMNHTVASGGPGKYVLVTGASHVHEHRTGSEHRIPGVAEMLGVPAVRLTEAGRTRADGTPHDASVTTAPGDLRLGYLPPKDTEQAPADQAHPGGHDTPPAPGQDRSSPAPSPRGLGDDSASVPPTVHDSASVPPPGTHDAPPVPPATHGASGTGGHDRPHEAPVHDAADRSGHEQPSEGVRPVGADRLRQDLPNMSPKERAQELANLTPENRRWLARDPQTVKALKEGLLPGEFADTAAQLIVHVDPRAERAPSARQEAQQQIARMLQDPETTARLLEKGADVVIVPKDVRMPDVPELHHLSGVHNDSAAGAGRGYDDMRGSGGRHSAVTEENLLGEDTTIGPDAHYADGYSTTTHEFTHTVHEYGLDPVQQKLITDTFRQKRDDPEAAWPDGPRHDRSGKPVDNYSSRDEKEYFAQLTNAYLGNNHGTDPHTGQPRNNGAAWVKANESVEMRNLLRTLYGEDPAAVHGGPANPVRATTAENRMYEGLREFMDRVDGDGSPAPDHRSPTDQAPTDQAPTDQAPAPAATRGQADPTPRGADASQLPPPPPAASSGKRPHKIDDDEAKKVIKGFLPDSTEFDKVATKLKNYKRPALTESDSKAILAAYQQQKELHLDVLRDNLPSQLGKVNGKLDEIARETPDRQAERADEKRNLEAAKAHLEEQQGRLAVYAHELALLRGEPKPGTPELQKLQDAREQAGRPIDEAAVARIEEQAGHVGALLPPARQRFEDAEKAQQVAEQAHRDAVKAHQDAVKTHGSGSEEAEDAKNAAKKAETAAKNAASTTSVYQKHLEDLQLREKELADDLKTHEDALNHTYRKPLGKGKKVAEQQQADDAYRAAFGYSDHGVMAAEPHAEKIVRRLKDGKVALEPAMANRNHVVADYMVHKYVTAAVFKARSFSDEQHRAEASRIFADFADTMAPDRHRVLDAKGLLAAKRLGADSPEQAALTWRDLDYTTADVPLGKVYGNDGLEPALTPAKTDDVASATAAAQEVRDQLNRSGLDGPGPVRTGYDRYAETVDRFAADPSTLHQQQMKEALGDLRATVREQAVEDLALVHGVVGPRRLDDTVAALRQAVAEPVGTRGREAADRRLADRIDVLIGPYRSLGTDGKGLDELKALAGELREAPGTVPPERLEDLATHLLGKRDELRGHEVEQQRTEALRTLKPKGTRAAQEAAAAKLLPKADADLALVGKQYGGAVLRAGAGERHPAALFDQAVNGKVEDVPGLIETMTGSLSNSASNLRFGDDLANKWIQNYLDPHLIRDQDVLTAVAQGNLPPEALYSPHSLDLLRGLRSLEDAGLVPRELRDLMAPKTEANMVALHRPGEDPSPSAVNIAAELGILNHAGGELPVSSSGDFTHRPHQSANPVVGVEGMHLPIRDAQPGAEGHEIGTTPPPATPRPQTPDTDVPMATQDTDVPMASPTQDTDVPMATQSTDVPMASQQTVRPAKRPVDPDEDTLMTDAPPTKRRHADPGTLPPPPPPASPAAAGGHQDTGTGTNARAFGSLPSPPPPVVERGAEPMDLDTPPPSPVAEQHPVDRDGDVVMQTPVEQAPVGQPSADQPSANPPQGAADRGRKRGREEGEAPVEAPVEGSAAKRRRTPAYENSSAVMTDRGYDRIDPQHPLTGELVNYIGSATKLHPPMSNSLLEKVNPHLTPSQPGAGFRPGDDLMACLENVEAYRDTHFGRPRVSGRTVDGTVEPIPGNTLWKRHDGPALFGQGTDGIRKLMDQVRAGGPGSFATVLGIGASGNGHAVALVHDRDGTLRWADLTDRKVTVADGAMPHNYGADWTVWASVADPHENNVSGPHDPQFMERFSTFTGSADRPDPMDVDTFGTPRHDDPDTSDQESLSDASSSTTRWEDAVESMSLSERSSSPVWEDAVERQFPPVGPRVPVAKDGLCLLHSIAVSTPGPAGGGRTVEQLRSTVEDHFGALPPEQWPTEIVSNHRNDLIARNALGPGNPLGLHADALRTLREHAAGNPPLPTARERAALLETVRNWEARWGSAEGEMLPAAAAHALDLSLRVVGHDGVPRAVLGPVDGQPVTVYHRDDHYDGSDPAAPAAHTTPEPEPTTDGAKAAEPEPEPAPVEPKNRANPKNTGPRPIAGDDLVLGLTGHETAVRAKVVEVMAAAVPGDRAEARAFADAYFGPATLRPMLGALSRGEVWTAPFEKNGWSGSIRLSGEVIGSTHRGSEKIEFEDGADRTVVMGTAHDAQWQSNIGLQARHSAGIAEPSELVGYFHDRGEGEVDLALGGMVARSKTSETADVFESKMRLELDFGDLRHDGSPVRTGSARTETVDLGMTVAVPPRADAGSVGELRTPPQRLLDGRVGGQEVVLDLAPRDSADQRPVEALLDRVEAAGQREFGEKWPELREKVLAEVDFNRLQQNLKSMTAGEPVTVALTDRHGRTVASIDITARVGELKQTGTTKETEFNIGTTVQQVHSTVTNRGHAGQLGVGNVFKPGGGALLGGSTAGRLGRDRIAIEGDNRTAQLTSKSKVPGVRYEGPVHFDLSFNGQGVAHAAGSADVRLLVDRADTTEPVAAAEPKAPEAPEAPKVQETPAPPESVWRSGSDGTGGLGETVVVRDVEGTAALRAAVDAKGRQRFGDEWDGVRDHVLRGLSQPNMAARLTGMTRGEPLQVKVPGREDLVVTATARVESMTYRREDGKAELNTVSETGAFSVDRSLLSRTVLGTGQLGGPVAKGTPGADLVATGSSQQRKRAGGQGRQADRVYASGKYGAPQVIYGTELAVDVHIGRPGEAATAAPDVSAPVRVEVGLDARDTVKVQAQRGEDGTVAFGPPKKDAKSAASEGSSAPKPEATHTAPRRMLEQHELNASYVVHTLSGADKVRTTVEELIRAKHGEPADEVHRKIDSTFERGALKAKLSQLTRGGKLTETVSGKTWTAEITVTARVEGATYHSATDKYEFESGTRTSSGQGSVQDLRNRHDGGGQVRFRTPVVNGAGGYTHRFDRSYGQGVETVGSASNRGKHVEPAVLFDVRTAYDVKVEFKRLGVADGSVTRPVGAVARVAVPTRDAEPVGGATTRTTGKQPQGFVEGRRLDSSAIVTDVHALPGTRTGGPGRTLGESLLSQVESGWKPGRLRRGGERPDGAPKPVRNPFADDWSGIRRELDGELTPDRLQARLKGMTAGDEIVVRHGRTEVRVSAVLRDRLEHLGDSGTTEFNTGTDVQRSFADSSGSGNSHQGLAGLTGAVPVGAAPVSVTLGATGTGGSGHEHADVRTSSTAAGSATKAKLPGSAYRGEAELQFTITRRPWFGPSVHQRRTAVVGFETLVETGETVPVAAKPDAATAPPRTVPAGAPAPVTVRVPPERVWETGLRDTDVLRFLDDAGGIQDLLRLRGPEYFGRSAWQEMAPVVGTVAAHSHVSALFGTASQGAEIAASLPTGRLSLGGGKGVELGLKVVSLEHRTDDRAVESSPSNTTSSGGSHADLSARNAGLQGQLGASVTGDVTHNAGITGGAQRLWREGGSHADTGQTVSNGKYPVPMARYRGAAEVEVTFFDNDRKPVTERGVVPFTVDIPLAETTASEVPGDHYLAFTGDRRGGELRFGENARLLEDVHRTLAADGGTAPFDHTARTPAEREQLTGTVRLGRAVYGAEFTAGTAAGEARIRVVHRLVELGGGTSAGASALLGDLLRTPEGTATDARRARQVLDHLARRTADGPVTLDDLYEGARDGWSAQQPYEVHRETWTDHGPASELVTAAMATAADALAPLLRGAAPGPGQLHLTVSGTGPELPLHREFPLDGDPADRIREIEQETYLRPGTRPNEVTVRVAGKPGSGQDWDYRVTARADRSRELALRHRTPAEAGAGTAAGPDGSAGTVGAGGVDGSAGADAGQQAEAARRAAAAARVDALRAFTAGLGAPPEASA</sequence>
<feature type="region of interest" description="Disordered" evidence="1">
    <location>
        <begin position="292"/>
        <end position="872"/>
    </location>
</feature>
<keyword evidence="5" id="KW-1185">Reference proteome</keyword>
<protein>
    <submittedName>
        <fullName evidence="4">Toxin glutamine deamidase domain-containing protein</fullName>
    </submittedName>
</protein>
<dbReference type="EMBL" id="JBHYPX010000032">
    <property type="protein sequence ID" value="MFE1353677.1"/>
    <property type="molecule type" value="Genomic_DNA"/>
</dbReference>
<feature type="compositionally biased region" description="Low complexity" evidence="1">
    <location>
        <begin position="663"/>
        <end position="679"/>
    </location>
</feature>
<feature type="region of interest" description="Disordered" evidence="1">
    <location>
        <begin position="5007"/>
        <end position="5054"/>
    </location>
</feature>
<feature type="compositionally biased region" description="Basic and acidic residues" evidence="1">
    <location>
        <begin position="936"/>
        <end position="951"/>
    </location>
</feature>
<feature type="compositionally biased region" description="Low complexity" evidence="1">
    <location>
        <begin position="3252"/>
        <end position="3272"/>
    </location>
</feature>
<feature type="region of interest" description="Disordered" evidence="1">
    <location>
        <begin position="930"/>
        <end position="956"/>
    </location>
</feature>
<dbReference type="Pfam" id="PF15644">
    <property type="entry name" value="Gln_amidase"/>
    <property type="match status" value="1"/>
</dbReference>
<feature type="region of interest" description="Disordered" evidence="1">
    <location>
        <begin position="4417"/>
        <end position="4444"/>
    </location>
</feature>
<feature type="region of interest" description="Disordered" evidence="1">
    <location>
        <begin position="1248"/>
        <end position="1408"/>
    </location>
</feature>
<feature type="region of interest" description="Disordered" evidence="1">
    <location>
        <begin position="1497"/>
        <end position="1522"/>
    </location>
</feature>
<dbReference type="RefSeq" id="WP_380327044.1">
    <property type="nucleotide sequence ID" value="NZ_JBHYPW010000036.1"/>
</dbReference>
<feature type="compositionally biased region" description="Basic and acidic residues" evidence="1">
    <location>
        <begin position="1689"/>
        <end position="1704"/>
    </location>
</feature>
<feature type="compositionally biased region" description="Polar residues" evidence="1">
    <location>
        <begin position="858"/>
        <end position="868"/>
    </location>
</feature>
<feature type="region of interest" description="Disordered" evidence="1">
    <location>
        <begin position="1946"/>
        <end position="1981"/>
    </location>
</feature>
<feature type="compositionally biased region" description="Pro residues" evidence="1">
    <location>
        <begin position="1328"/>
        <end position="1341"/>
    </location>
</feature>
<feature type="compositionally biased region" description="Polar residues" evidence="1">
    <location>
        <begin position="1049"/>
        <end position="1060"/>
    </location>
</feature>
<dbReference type="Pfam" id="PF25547">
    <property type="entry name" value="WXG100_2"/>
    <property type="match status" value="1"/>
</dbReference>
<feature type="compositionally biased region" description="Basic and acidic residues" evidence="1">
    <location>
        <begin position="1961"/>
        <end position="1971"/>
    </location>
</feature>
<dbReference type="InterPro" id="IPR028908">
    <property type="entry name" value="Tox-PL_dom"/>
</dbReference>
<evidence type="ECO:0000313" key="4">
    <source>
        <dbReference type="EMBL" id="MFE1353677.1"/>
    </source>
</evidence>
<feature type="compositionally biased region" description="Polar residues" evidence="1">
    <location>
        <begin position="4122"/>
        <end position="4134"/>
    </location>
</feature>
<dbReference type="PANTHER" id="PTHR48125">
    <property type="entry name" value="LP07818P1"/>
    <property type="match status" value="1"/>
</dbReference>
<feature type="region of interest" description="Disordered" evidence="1">
    <location>
        <begin position="4370"/>
        <end position="4396"/>
    </location>
</feature>
<evidence type="ECO:0000256" key="1">
    <source>
        <dbReference type="SAM" id="MobiDB-lite"/>
    </source>
</evidence>
<feature type="compositionally biased region" description="Pro residues" evidence="1">
    <location>
        <begin position="2589"/>
        <end position="2598"/>
    </location>
</feature>
<evidence type="ECO:0000259" key="2">
    <source>
        <dbReference type="Pfam" id="PF15644"/>
    </source>
</evidence>
<feature type="compositionally biased region" description="Polar residues" evidence="1">
    <location>
        <begin position="2617"/>
        <end position="2641"/>
    </location>
</feature>
<feature type="compositionally biased region" description="Gly residues" evidence="1">
    <location>
        <begin position="365"/>
        <end position="381"/>
    </location>
</feature>
<feature type="compositionally biased region" description="Low complexity" evidence="1">
    <location>
        <begin position="3060"/>
        <end position="3069"/>
    </location>
</feature>
<feature type="region of interest" description="Disordered" evidence="1">
    <location>
        <begin position="3236"/>
        <end position="3303"/>
    </location>
</feature>
<feature type="compositionally biased region" description="Low complexity" evidence="1">
    <location>
        <begin position="4626"/>
        <end position="4637"/>
    </location>
</feature>
<feature type="region of interest" description="Disordered" evidence="1">
    <location>
        <begin position="2575"/>
        <end position="2803"/>
    </location>
</feature>
<dbReference type="Gene3D" id="3.40.50.11550">
    <property type="match status" value="1"/>
</dbReference>
<feature type="compositionally biased region" description="Low complexity" evidence="1">
    <location>
        <begin position="407"/>
        <end position="418"/>
    </location>
</feature>
<feature type="region of interest" description="Disordered" evidence="1">
    <location>
        <begin position="1689"/>
        <end position="1768"/>
    </location>
</feature>
<feature type="compositionally biased region" description="Gly residues" evidence="1">
    <location>
        <begin position="312"/>
        <end position="322"/>
    </location>
</feature>
<feature type="compositionally biased region" description="Low complexity" evidence="1">
    <location>
        <begin position="1705"/>
        <end position="1724"/>
    </location>
</feature>
<feature type="compositionally biased region" description="Basic and acidic residues" evidence="1">
    <location>
        <begin position="1351"/>
        <end position="1372"/>
    </location>
</feature>
<feature type="compositionally biased region" description="Gly residues" evidence="1">
    <location>
        <begin position="768"/>
        <end position="783"/>
    </location>
</feature>
<evidence type="ECO:0000259" key="3">
    <source>
        <dbReference type="Pfam" id="PF25547"/>
    </source>
</evidence>
<reference evidence="4 5" key="1">
    <citation type="submission" date="2024-09" db="EMBL/GenBank/DDBJ databases">
        <title>The Natural Products Discovery Center: Release of the First 8490 Sequenced Strains for Exploring Actinobacteria Biosynthetic Diversity.</title>
        <authorList>
            <person name="Kalkreuter E."/>
            <person name="Kautsar S.A."/>
            <person name="Yang D."/>
            <person name="Bader C.D."/>
            <person name="Teijaro C.N."/>
            <person name="Fluegel L."/>
            <person name="Davis C.M."/>
            <person name="Simpson J.R."/>
            <person name="Lauterbach L."/>
            <person name="Steele A.D."/>
            <person name="Gui C."/>
            <person name="Meng S."/>
            <person name="Li G."/>
            <person name="Viehrig K."/>
            <person name="Ye F."/>
            <person name="Su P."/>
            <person name="Kiefer A.F."/>
            <person name="Nichols A."/>
            <person name="Cepeda A.J."/>
            <person name="Yan W."/>
            <person name="Fan B."/>
            <person name="Jiang Y."/>
            <person name="Adhikari A."/>
            <person name="Zheng C.-J."/>
            <person name="Schuster L."/>
            <person name="Cowan T.M."/>
            <person name="Smanski M.J."/>
            <person name="Chevrette M.G."/>
            <person name="De Carvalho L.P.S."/>
            <person name="Shen B."/>
        </authorList>
    </citation>
    <scope>NUCLEOTIDE SEQUENCE [LARGE SCALE GENOMIC DNA]</scope>
    <source>
        <strain evidence="4 5">NPDC058753</strain>
    </source>
</reference>
<accession>A0ABW6GLP7</accession>
<name>A0ABW6GLP7_9ACTN</name>
<dbReference type="SUPFAM" id="SSF159501">
    <property type="entry name" value="EreA/ChaN-like"/>
    <property type="match status" value="1"/>
</dbReference>
<feature type="domain" description="Tox-PL" evidence="2">
    <location>
        <begin position="2868"/>
        <end position="2964"/>
    </location>
</feature>
<feature type="compositionally biased region" description="Low complexity" evidence="1">
    <location>
        <begin position="1972"/>
        <end position="1981"/>
    </location>
</feature>
<feature type="region of interest" description="Disordered" evidence="1">
    <location>
        <begin position="1580"/>
        <end position="1603"/>
    </location>
</feature>
<dbReference type="CDD" id="cd14729">
    <property type="entry name" value="RtxA-like"/>
    <property type="match status" value="1"/>
</dbReference>
<feature type="compositionally biased region" description="Low complexity" evidence="1">
    <location>
        <begin position="5016"/>
        <end position="5030"/>
    </location>
</feature>
<feature type="compositionally biased region" description="Low complexity" evidence="1">
    <location>
        <begin position="750"/>
        <end position="767"/>
    </location>
</feature>
<dbReference type="PANTHER" id="PTHR48125:SF10">
    <property type="entry name" value="OS12G0136300 PROTEIN"/>
    <property type="match status" value="1"/>
</dbReference>
<feature type="region of interest" description="Disordered" evidence="1">
    <location>
        <begin position="3733"/>
        <end position="3770"/>
    </location>
</feature>
<feature type="region of interest" description="Disordered" evidence="1">
    <location>
        <begin position="4619"/>
        <end position="4642"/>
    </location>
</feature>
<dbReference type="Proteomes" id="UP001599542">
    <property type="component" value="Unassembled WGS sequence"/>
</dbReference>
<feature type="compositionally biased region" description="Polar residues" evidence="1">
    <location>
        <begin position="692"/>
        <end position="701"/>
    </location>
</feature>
<organism evidence="4 5">
    <name type="scientific">Kitasatospora phosalacinea</name>
    <dbReference type="NCBI Taxonomy" id="2065"/>
    <lineage>
        <taxon>Bacteria</taxon>
        <taxon>Bacillati</taxon>
        <taxon>Actinomycetota</taxon>
        <taxon>Actinomycetes</taxon>
        <taxon>Kitasatosporales</taxon>
        <taxon>Streptomycetaceae</taxon>
        <taxon>Kitasatospora</taxon>
    </lineage>
</organism>
<feature type="region of interest" description="Disordered" evidence="1">
    <location>
        <begin position="3985"/>
        <end position="4016"/>
    </location>
</feature>
<dbReference type="InterPro" id="IPR057746">
    <property type="entry name" value="CpnT-like_N"/>
</dbReference>
<feature type="region of interest" description="Disordered" evidence="1">
    <location>
        <begin position="4120"/>
        <end position="4152"/>
    </location>
</feature>
<feature type="region of interest" description="Disordered" evidence="1">
    <location>
        <begin position="1036"/>
        <end position="1068"/>
    </location>
</feature>
<feature type="compositionally biased region" description="Low complexity" evidence="1">
    <location>
        <begin position="4432"/>
        <end position="4441"/>
    </location>
</feature>
<comment type="caution">
    <text evidence="4">The sequence shown here is derived from an EMBL/GenBank/DDBJ whole genome shotgun (WGS) entry which is preliminary data.</text>
</comment>
<feature type="compositionally biased region" description="Gly residues" evidence="1">
    <location>
        <begin position="5031"/>
        <end position="5040"/>
    </location>
</feature>
<feature type="compositionally biased region" description="Basic and acidic residues" evidence="1">
    <location>
        <begin position="1589"/>
        <end position="1603"/>
    </location>
</feature>
<feature type="compositionally biased region" description="Polar residues" evidence="1">
    <location>
        <begin position="4370"/>
        <end position="4395"/>
    </location>
</feature>
<feature type="compositionally biased region" description="Low complexity" evidence="1">
    <location>
        <begin position="5041"/>
        <end position="5054"/>
    </location>
</feature>
<evidence type="ECO:0000313" key="5">
    <source>
        <dbReference type="Proteomes" id="UP001599542"/>
    </source>
</evidence>
<feature type="region of interest" description="Disordered" evidence="1">
    <location>
        <begin position="4288"/>
        <end position="4314"/>
    </location>
</feature>
<feature type="compositionally biased region" description="Pro residues" evidence="1">
    <location>
        <begin position="2671"/>
        <end position="2680"/>
    </location>
</feature>
<feature type="domain" description="Outer membrane channel protein CpnT-like N-terminal" evidence="3">
    <location>
        <begin position="6"/>
        <end position="155"/>
    </location>
</feature>